<name>A0A939BZU9_9ACTN</name>
<dbReference type="AlphaFoldDB" id="A0A939BZU9"/>
<dbReference type="RefSeq" id="WP_205261504.1">
    <property type="nucleotide sequence ID" value="NZ_JAERWK010000019.1"/>
</dbReference>
<sequence length="107" mass="12687">MAFYEIRHYTLQPGTRDEWVKYMEEVIIPFQTSKGMVINGSFLDEEDEDKYVWSRRFESEEQREELYAAVYQDDTWVNEISPKVGTMLIRDLIKVTRVVPTAASEIQ</sequence>
<dbReference type="Gene3D" id="3.30.70.100">
    <property type="match status" value="1"/>
</dbReference>
<evidence type="ECO:0000313" key="2">
    <source>
        <dbReference type="EMBL" id="MBM9468550.1"/>
    </source>
</evidence>
<protein>
    <submittedName>
        <fullName evidence="2">NIPSNAP family protein</fullName>
    </submittedName>
</protein>
<gene>
    <name evidence="2" type="ORF">JL106_14795</name>
</gene>
<proteinExistence type="predicted"/>
<dbReference type="Pfam" id="PF07978">
    <property type="entry name" value="NIPSNAP"/>
    <property type="match status" value="1"/>
</dbReference>
<accession>A0A939BZU9</accession>
<organism evidence="2 3">
    <name type="scientific">Nakamurella leprariae</name>
    <dbReference type="NCBI Taxonomy" id="2803911"/>
    <lineage>
        <taxon>Bacteria</taxon>
        <taxon>Bacillati</taxon>
        <taxon>Actinomycetota</taxon>
        <taxon>Actinomycetes</taxon>
        <taxon>Nakamurellales</taxon>
        <taxon>Nakamurellaceae</taxon>
        <taxon>Nakamurella</taxon>
    </lineage>
</organism>
<dbReference type="InterPro" id="IPR011008">
    <property type="entry name" value="Dimeric_a/b-barrel"/>
</dbReference>
<dbReference type="Proteomes" id="UP000663792">
    <property type="component" value="Unassembled WGS sequence"/>
</dbReference>
<dbReference type="InterPro" id="IPR012577">
    <property type="entry name" value="NIPSNAP"/>
</dbReference>
<keyword evidence="3" id="KW-1185">Reference proteome</keyword>
<evidence type="ECO:0000313" key="3">
    <source>
        <dbReference type="Proteomes" id="UP000663792"/>
    </source>
</evidence>
<reference evidence="2" key="1">
    <citation type="submission" date="2021-01" db="EMBL/GenBank/DDBJ databases">
        <title>YIM 132084 draft genome.</title>
        <authorList>
            <person name="An D."/>
        </authorList>
    </citation>
    <scope>NUCLEOTIDE SEQUENCE</scope>
    <source>
        <strain evidence="2">YIM 132084</strain>
    </source>
</reference>
<evidence type="ECO:0000259" key="1">
    <source>
        <dbReference type="Pfam" id="PF07978"/>
    </source>
</evidence>
<dbReference type="SUPFAM" id="SSF54909">
    <property type="entry name" value="Dimeric alpha+beta barrel"/>
    <property type="match status" value="1"/>
</dbReference>
<feature type="domain" description="NIPSNAP" evidence="1">
    <location>
        <begin position="4"/>
        <end position="90"/>
    </location>
</feature>
<dbReference type="EMBL" id="JAERWK010000019">
    <property type="protein sequence ID" value="MBM9468550.1"/>
    <property type="molecule type" value="Genomic_DNA"/>
</dbReference>
<comment type="caution">
    <text evidence="2">The sequence shown here is derived from an EMBL/GenBank/DDBJ whole genome shotgun (WGS) entry which is preliminary data.</text>
</comment>